<name>A0A8S9ZX11_9BILA</name>
<gene>
    <name evidence="11" type="ORF">Mgra_00002990</name>
</gene>
<comment type="catalytic activity">
    <reaction evidence="1">
        <text>Eliminative cleavage of (1-&gt;4)-alpha-D-galacturonan to give oligosaccharides with 4-deoxy-alpha-D-galact-4-enuronosyl groups at their non-reducing ends.</text>
        <dbReference type="EC" id="4.2.2.2"/>
    </reaction>
</comment>
<dbReference type="EC" id="4.2.2.2" evidence="5"/>
<dbReference type="Proteomes" id="UP000605970">
    <property type="component" value="Unassembled WGS sequence"/>
</dbReference>
<dbReference type="Pfam" id="PF03211">
    <property type="entry name" value="Pectate_lyase"/>
    <property type="match status" value="1"/>
</dbReference>
<evidence type="ECO:0000256" key="2">
    <source>
        <dbReference type="ARBA" id="ARBA00001913"/>
    </source>
</evidence>
<dbReference type="SUPFAM" id="SSF51126">
    <property type="entry name" value="Pectin lyase-like"/>
    <property type="match status" value="1"/>
</dbReference>
<dbReference type="GO" id="GO:0005576">
    <property type="term" value="C:extracellular region"/>
    <property type="evidence" value="ECO:0007669"/>
    <property type="project" value="UniProtKB-SubCell"/>
</dbReference>
<comment type="subcellular location">
    <subcellularLocation>
        <location evidence="3">Secreted</location>
    </subcellularLocation>
</comment>
<proteinExistence type="inferred from homology"/>
<evidence type="ECO:0000313" key="11">
    <source>
        <dbReference type="EMBL" id="KAF7637471.1"/>
    </source>
</evidence>
<keyword evidence="7" id="KW-0732">Signal</keyword>
<evidence type="ECO:0000256" key="7">
    <source>
        <dbReference type="ARBA" id="ARBA00022729"/>
    </source>
</evidence>
<dbReference type="EMBL" id="JABEBT010000019">
    <property type="protein sequence ID" value="KAF7637471.1"/>
    <property type="molecule type" value="Genomic_DNA"/>
</dbReference>
<evidence type="ECO:0000313" key="12">
    <source>
        <dbReference type="Proteomes" id="UP000605970"/>
    </source>
</evidence>
<evidence type="ECO:0000256" key="3">
    <source>
        <dbReference type="ARBA" id="ARBA00004613"/>
    </source>
</evidence>
<dbReference type="Gene3D" id="2.160.20.10">
    <property type="entry name" value="Single-stranded right-handed beta-helix, Pectin lyase-like"/>
    <property type="match status" value="1"/>
</dbReference>
<sequence>MGFCYYYSKWWKYNWENVCWRGASFRVAKGFKKTDKTRYTYTVNGGGALDGFQKIFDQSGPGKTIISNFCSVNNAIGIASCGNCGNQYPRDITIQDSKFMGPMLTIAYGNPVDKVTLKNVEIYGENNPTSKITYACSEYMGESVPNPWVNSYKPGQAGGKSCNYAANAVKIMT</sequence>
<organism evidence="11 12">
    <name type="scientific">Meloidogyne graminicola</name>
    <dbReference type="NCBI Taxonomy" id="189291"/>
    <lineage>
        <taxon>Eukaryota</taxon>
        <taxon>Metazoa</taxon>
        <taxon>Ecdysozoa</taxon>
        <taxon>Nematoda</taxon>
        <taxon>Chromadorea</taxon>
        <taxon>Rhabditida</taxon>
        <taxon>Tylenchina</taxon>
        <taxon>Tylenchomorpha</taxon>
        <taxon>Tylenchoidea</taxon>
        <taxon>Meloidogynidae</taxon>
        <taxon>Meloidogyninae</taxon>
        <taxon>Meloidogyne</taxon>
    </lineage>
</organism>
<evidence type="ECO:0000256" key="9">
    <source>
        <dbReference type="ARBA" id="ARBA00023239"/>
    </source>
</evidence>
<evidence type="ECO:0000256" key="8">
    <source>
        <dbReference type="ARBA" id="ARBA00022837"/>
    </source>
</evidence>
<evidence type="ECO:0000256" key="6">
    <source>
        <dbReference type="ARBA" id="ARBA00022525"/>
    </source>
</evidence>
<comment type="caution">
    <text evidence="11">The sequence shown here is derived from an EMBL/GenBank/DDBJ whole genome shotgun (WGS) entry which is preliminary data.</text>
</comment>
<keyword evidence="8" id="KW-0106">Calcium</keyword>
<comment type="function">
    <text evidence="10">Pectinolytic enzyme consist of four classes of enzymes: pectin lyase, polygalacturonase, pectin methylesterase and rhamnogalacturonase. Among pectinolytic enzymes, pectin lyase is the most important in depolymerization of pectin, since it cleaves internal glycosidic bonds of highly methylated pectins. Favors pectate, the anion, over pectin, the methyl ester.</text>
</comment>
<keyword evidence="12" id="KW-1185">Reference proteome</keyword>
<comment type="similarity">
    <text evidence="4">Belongs to the polysaccharide lyase 3 family.</text>
</comment>
<evidence type="ECO:0000256" key="5">
    <source>
        <dbReference type="ARBA" id="ARBA00012272"/>
    </source>
</evidence>
<comment type="cofactor">
    <cofactor evidence="2">
        <name>Ca(2+)</name>
        <dbReference type="ChEBI" id="CHEBI:29108"/>
    </cofactor>
</comment>
<reference evidence="11" key="1">
    <citation type="journal article" date="2020" name="Ecol. Evol.">
        <title>Genome structure and content of the rice root-knot nematode (Meloidogyne graminicola).</title>
        <authorList>
            <person name="Phan N.T."/>
            <person name="Danchin E.G.J."/>
            <person name="Klopp C."/>
            <person name="Perfus-Barbeoch L."/>
            <person name="Kozlowski D.K."/>
            <person name="Koutsovoulos G.D."/>
            <person name="Lopez-Roques C."/>
            <person name="Bouchez O."/>
            <person name="Zahm M."/>
            <person name="Besnard G."/>
            <person name="Bellafiore S."/>
        </authorList>
    </citation>
    <scope>NUCLEOTIDE SEQUENCE</scope>
    <source>
        <strain evidence="11">VN-18</strain>
    </source>
</reference>
<accession>A0A8S9ZX11</accession>
<dbReference type="InterPro" id="IPR004898">
    <property type="entry name" value="Pectate_lyase_PlyH/PlyE-like"/>
</dbReference>
<dbReference type="OrthoDB" id="5892405at2759"/>
<evidence type="ECO:0000256" key="1">
    <source>
        <dbReference type="ARBA" id="ARBA00000695"/>
    </source>
</evidence>
<evidence type="ECO:0000256" key="4">
    <source>
        <dbReference type="ARBA" id="ARBA00006463"/>
    </source>
</evidence>
<keyword evidence="6" id="KW-0964">Secreted</keyword>
<evidence type="ECO:0000256" key="10">
    <source>
        <dbReference type="ARBA" id="ARBA00025679"/>
    </source>
</evidence>
<dbReference type="InterPro" id="IPR012334">
    <property type="entry name" value="Pectin_lyas_fold"/>
</dbReference>
<dbReference type="GO" id="GO:0030570">
    <property type="term" value="F:pectate lyase activity"/>
    <property type="evidence" value="ECO:0007669"/>
    <property type="project" value="UniProtKB-EC"/>
</dbReference>
<protein>
    <recommendedName>
        <fullName evidence="5">pectate lyase</fullName>
        <ecNumber evidence="5">4.2.2.2</ecNumber>
    </recommendedName>
</protein>
<keyword evidence="9" id="KW-0456">Lyase</keyword>
<dbReference type="InterPro" id="IPR011050">
    <property type="entry name" value="Pectin_lyase_fold/virulence"/>
</dbReference>
<dbReference type="AlphaFoldDB" id="A0A8S9ZX11"/>